<protein>
    <recommendedName>
        <fullName evidence="1">Retrovirus-related Pol polyprotein from transposon TNT 1-94-like beta-barrel domain-containing protein</fullName>
    </recommendedName>
</protein>
<reference evidence="2" key="1">
    <citation type="submission" date="2024-03" db="EMBL/GenBank/DDBJ databases">
        <title>WGS assembly of Saponaria officinalis var. Norfolk2.</title>
        <authorList>
            <person name="Jenkins J."/>
            <person name="Shu S."/>
            <person name="Grimwood J."/>
            <person name="Barry K."/>
            <person name="Goodstein D."/>
            <person name="Schmutz J."/>
            <person name="Leebens-Mack J."/>
            <person name="Osbourn A."/>
        </authorList>
    </citation>
    <scope>NUCLEOTIDE SEQUENCE [LARGE SCALE GENOMIC DNA]</scope>
    <source>
        <strain evidence="2">JIC</strain>
    </source>
</reference>
<evidence type="ECO:0000259" key="1">
    <source>
        <dbReference type="Pfam" id="PF22936"/>
    </source>
</evidence>
<gene>
    <name evidence="2" type="ORF">RND81_06G022400</name>
</gene>
<evidence type="ECO:0000313" key="3">
    <source>
        <dbReference type="Proteomes" id="UP001443914"/>
    </source>
</evidence>
<dbReference type="EMBL" id="JBDFQZ010000006">
    <property type="protein sequence ID" value="KAK9713360.1"/>
    <property type="molecule type" value="Genomic_DNA"/>
</dbReference>
<dbReference type="Pfam" id="PF22936">
    <property type="entry name" value="Pol_BBD"/>
    <property type="match status" value="1"/>
</dbReference>
<accession>A0AAW1K7Y7</accession>
<dbReference type="Proteomes" id="UP001443914">
    <property type="component" value="Unassembled WGS sequence"/>
</dbReference>
<organism evidence="2 3">
    <name type="scientific">Saponaria officinalis</name>
    <name type="common">Common soapwort</name>
    <name type="synonym">Lychnis saponaria</name>
    <dbReference type="NCBI Taxonomy" id="3572"/>
    <lineage>
        <taxon>Eukaryota</taxon>
        <taxon>Viridiplantae</taxon>
        <taxon>Streptophyta</taxon>
        <taxon>Embryophyta</taxon>
        <taxon>Tracheophyta</taxon>
        <taxon>Spermatophyta</taxon>
        <taxon>Magnoliopsida</taxon>
        <taxon>eudicotyledons</taxon>
        <taxon>Gunneridae</taxon>
        <taxon>Pentapetalae</taxon>
        <taxon>Caryophyllales</taxon>
        <taxon>Caryophyllaceae</taxon>
        <taxon>Caryophylleae</taxon>
        <taxon>Saponaria</taxon>
    </lineage>
</organism>
<keyword evidence="3" id="KW-1185">Reference proteome</keyword>
<proteinExistence type="predicted"/>
<evidence type="ECO:0000313" key="2">
    <source>
        <dbReference type="EMBL" id="KAK9713360.1"/>
    </source>
</evidence>
<comment type="caution">
    <text evidence="2">The sequence shown here is derived from an EMBL/GenBank/DDBJ whole genome shotgun (WGS) entry which is preliminary data.</text>
</comment>
<sequence>MPIMGRGDVKIRTPTGGRWELTDVMFIPNLKKKLISVGKLDEAGYKVVFEGSSWRVVKGAMVLAHGTKSGTLYTTVGCVGMSKVTAGGMEKEVVSRDLLWDPKTMHSGPYKKRRLSKVGGLKAEGGPRTYKVKLARWDVCENSRSSKEARKGVSFRGECTPEGAMGETREVWLPLGIILNKNELRLDSTVLFFSA</sequence>
<dbReference type="AlphaFoldDB" id="A0AAW1K7Y7"/>
<name>A0AAW1K7Y7_SAPOF</name>
<dbReference type="InterPro" id="IPR054722">
    <property type="entry name" value="PolX-like_BBD"/>
</dbReference>
<feature type="domain" description="Retrovirus-related Pol polyprotein from transposon TNT 1-94-like beta-barrel" evidence="1">
    <location>
        <begin position="2"/>
        <end position="45"/>
    </location>
</feature>